<dbReference type="InterPro" id="IPR057326">
    <property type="entry name" value="KR_dom"/>
</dbReference>
<dbReference type="CDD" id="cd05233">
    <property type="entry name" value="SDR_c"/>
    <property type="match status" value="1"/>
</dbReference>
<reference evidence="4 5" key="1">
    <citation type="submission" date="2016-10" db="EMBL/GenBank/DDBJ databases">
        <authorList>
            <person name="de Groot N.N."/>
        </authorList>
    </citation>
    <scope>NUCLEOTIDE SEQUENCE [LARGE SCALE GENOMIC DNA]</scope>
    <source>
        <strain evidence="4 5">DSM 29619</strain>
    </source>
</reference>
<evidence type="ECO:0000259" key="3">
    <source>
        <dbReference type="SMART" id="SM00822"/>
    </source>
</evidence>
<evidence type="ECO:0000313" key="5">
    <source>
        <dbReference type="Proteomes" id="UP000231644"/>
    </source>
</evidence>
<dbReference type="GO" id="GO:0016491">
    <property type="term" value="F:oxidoreductase activity"/>
    <property type="evidence" value="ECO:0007669"/>
    <property type="project" value="UniProtKB-KW"/>
</dbReference>
<sequence length="256" mass="26570">MTTIVKDRFAGRVALVTGGGQGIGRAIAEHLAAEGARVGVLDLNAELAETTAQALRDKGGEAIALTANAGKRDEVFAAVQKLREAFGPVTVLINNAMFNRYGPLEDQTEKTISLMIDVGLKGVIWGYQAVLADMRGAGGGSIVNIASPAAVIAMKHGIMYSAVKAAVAAATRSGAAEFGPDNIRVNAVAPGPTQTDGANLVVTEEAWERRRQRVPIGRLGQPQDSAAAAVFLASEDASFITGDMLFVDGGITYAFS</sequence>
<dbReference type="PRINTS" id="PR00081">
    <property type="entry name" value="GDHRDH"/>
</dbReference>
<dbReference type="InterPro" id="IPR036291">
    <property type="entry name" value="NAD(P)-bd_dom_sf"/>
</dbReference>
<dbReference type="Proteomes" id="UP000231644">
    <property type="component" value="Unassembled WGS sequence"/>
</dbReference>
<name>A0A1I1N2L7_9RHOB</name>
<dbReference type="PRINTS" id="PR00080">
    <property type="entry name" value="SDRFAMILY"/>
</dbReference>
<comment type="similarity">
    <text evidence="1">Belongs to the short-chain dehydrogenases/reductases (SDR) family.</text>
</comment>
<evidence type="ECO:0000256" key="1">
    <source>
        <dbReference type="ARBA" id="ARBA00006484"/>
    </source>
</evidence>
<dbReference type="PANTHER" id="PTHR43669">
    <property type="entry name" value="5-KETO-D-GLUCONATE 5-REDUCTASE"/>
    <property type="match status" value="1"/>
</dbReference>
<dbReference type="NCBIfam" id="NF005559">
    <property type="entry name" value="PRK07231.1"/>
    <property type="match status" value="1"/>
</dbReference>
<dbReference type="EMBL" id="FOLX01000001">
    <property type="protein sequence ID" value="SFC89738.1"/>
    <property type="molecule type" value="Genomic_DNA"/>
</dbReference>
<gene>
    <name evidence="4" type="ORF">SAMN05421762_2641</name>
</gene>
<dbReference type="Pfam" id="PF13561">
    <property type="entry name" value="adh_short_C2"/>
    <property type="match status" value="1"/>
</dbReference>
<feature type="domain" description="Ketoreductase" evidence="3">
    <location>
        <begin position="12"/>
        <end position="151"/>
    </location>
</feature>
<keyword evidence="5" id="KW-1185">Reference proteome</keyword>
<dbReference type="AlphaFoldDB" id="A0A1I1N2L7"/>
<dbReference type="SUPFAM" id="SSF51735">
    <property type="entry name" value="NAD(P)-binding Rossmann-fold domains"/>
    <property type="match status" value="1"/>
</dbReference>
<keyword evidence="2" id="KW-0560">Oxidoreductase</keyword>
<organism evidence="4 5">
    <name type="scientific">Pseudooceanicola nitratireducens</name>
    <dbReference type="NCBI Taxonomy" id="517719"/>
    <lineage>
        <taxon>Bacteria</taxon>
        <taxon>Pseudomonadati</taxon>
        <taxon>Pseudomonadota</taxon>
        <taxon>Alphaproteobacteria</taxon>
        <taxon>Rhodobacterales</taxon>
        <taxon>Paracoccaceae</taxon>
        <taxon>Pseudooceanicola</taxon>
    </lineage>
</organism>
<dbReference type="PANTHER" id="PTHR43669:SF8">
    <property type="entry name" value="SHORT-CHAIN TYPE DEHYDROGENASE_REDUCTASE-RELATED"/>
    <property type="match status" value="1"/>
</dbReference>
<dbReference type="Gene3D" id="3.40.50.720">
    <property type="entry name" value="NAD(P)-binding Rossmann-like Domain"/>
    <property type="match status" value="1"/>
</dbReference>
<dbReference type="SMART" id="SM00822">
    <property type="entry name" value="PKS_KR"/>
    <property type="match status" value="1"/>
</dbReference>
<protein>
    <recommendedName>
        <fullName evidence="3">Ketoreductase domain-containing protein</fullName>
    </recommendedName>
</protein>
<dbReference type="InterPro" id="IPR002347">
    <property type="entry name" value="SDR_fam"/>
</dbReference>
<evidence type="ECO:0000313" key="4">
    <source>
        <dbReference type="EMBL" id="SFC89738.1"/>
    </source>
</evidence>
<dbReference type="FunFam" id="3.40.50.720:FF:000084">
    <property type="entry name" value="Short-chain dehydrogenase reductase"/>
    <property type="match status" value="1"/>
</dbReference>
<proteinExistence type="inferred from homology"/>
<evidence type="ECO:0000256" key="2">
    <source>
        <dbReference type="ARBA" id="ARBA00023002"/>
    </source>
</evidence>
<dbReference type="STRING" id="517719.SAMN05421762_2641"/>
<dbReference type="RefSeq" id="WP_244525591.1">
    <property type="nucleotide sequence ID" value="NZ_CAXQIN010000116.1"/>
</dbReference>
<accession>A0A1I1N2L7</accession>